<comment type="caution">
    <text evidence="2">The sequence shown here is derived from an EMBL/GenBank/DDBJ whole genome shotgun (WGS) entry which is preliminary data.</text>
</comment>
<dbReference type="AlphaFoldDB" id="A0A645I6I7"/>
<evidence type="ECO:0000256" key="1">
    <source>
        <dbReference type="SAM" id="Phobius"/>
    </source>
</evidence>
<feature type="transmembrane region" description="Helical" evidence="1">
    <location>
        <begin position="24"/>
        <end position="47"/>
    </location>
</feature>
<evidence type="ECO:0000313" key="2">
    <source>
        <dbReference type="EMBL" id="MPN46009.1"/>
    </source>
</evidence>
<name>A0A645I6I7_9ZZZZ</name>
<protein>
    <submittedName>
        <fullName evidence="2">Uncharacterized protein</fullName>
    </submittedName>
</protein>
<keyword evidence="1" id="KW-0812">Transmembrane</keyword>
<gene>
    <name evidence="2" type="ORF">SDC9_193588</name>
</gene>
<sequence length="95" mass="11069">MLKRLITDYVIGLFLDKDTGELQFLLFIAKNAVLSLFLSLNFLWNYLIMLNLHQMENPLLQKLKNLLTLLVQLVEDQLTEMQILLIPLFAHPSTI</sequence>
<reference evidence="2" key="1">
    <citation type="submission" date="2019-08" db="EMBL/GenBank/DDBJ databases">
        <authorList>
            <person name="Kucharzyk K."/>
            <person name="Murdoch R.W."/>
            <person name="Higgins S."/>
            <person name="Loffler F."/>
        </authorList>
    </citation>
    <scope>NUCLEOTIDE SEQUENCE</scope>
</reference>
<keyword evidence="1" id="KW-0472">Membrane</keyword>
<accession>A0A645I6I7</accession>
<dbReference type="EMBL" id="VSSQ01106307">
    <property type="protein sequence ID" value="MPN46009.1"/>
    <property type="molecule type" value="Genomic_DNA"/>
</dbReference>
<proteinExistence type="predicted"/>
<keyword evidence="1" id="KW-1133">Transmembrane helix</keyword>
<organism evidence="2">
    <name type="scientific">bioreactor metagenome</name>
    <dbReference type="NCBI Taxonomy" id="1076179"/>
    <lineage>
        <taxon>unclassified sequences</taxon>
        <taxon>metagenomes</taxon>
        <taxon>ecological metagenomes</taxon>
    </lineage>
</organism>